<dbReference type="InterPro" id="IPR002575">
    <property type="entry name" value="Aminoglycoside_PTrfase"/>
</dbReference>
<name>A0ABZ1XKX1_9ACTN</name>
<dbReference type="Gene3D" id="3.90.1200.10">
    <property type="match status" value="2"/>
</dbReference>
<keyword evidence="3" id="KW-1185">Reference proteome</keyword>
<evidence type="ECO:0000313" key="3">
    <source>
        <dbReference type="Proteomes" id="UP001432060"/>
    </source>
</evidence>
<dbReference type="PANTHER" id="PTHR40086:SF1">
    <property type="entry name" value="CELL CYCLE REGULATOR CCRZ"/>
    <property type="match status" value="1"/>
</dbReference>
<reference evidence="2" key="1">
    <citation type="submission" date="2022-10" db="EMBL/GenBank/DDBJ databases">
        <title>The complete genomes of actinobacterial strains from the NBC collection.</title>
        <authorList>
            <person name="Joergensen T.S."/>
            <person name="Alvarez Arevalo M."/>
            <person name="Sterndorff E.B."/>
            <person name="Faurdal D."/>
            <person name="Vuksanovic O."/>
            <person name="Mourched A.-S."/>
            <person name="Charusanti P."/>
            <person name="Shaw S."/>
            <person name="Blin K."/>
            <person name="Weber T."/>
        </authorList>
    </citation>
    <scope>NUCLEOTIDE SEQUENCE</scope>
    <source>
        <strain evidence="2">NBC_00668</strain>
    </source>
</reference>
<organism evidence="2 3">
    <name type="scientific">Streptomyces melanogenes</name>
    <dbReference type="NCBI Taxonomy" id="67326"/>
    <lineage>
        <taxon>Bacteria</taxon>
        <taxon>Bacillati</taxon>
        <taxon>Actinomycetota</taxon>
        <taxon>Actinomycetes</taxon>
        <taxon>Kitasatosporales</taxon>
        <taxon>Streptomycetaceae</taxon>
        <taxon>Streptomyces</taxon>
    </lineage>
</organism>
<sequence length="703" mass="78201">MSRGYHHRNVFAQLDEPMARRLGREPGESVTVRQRARGVLGVVIRTWPEEGRVLEAIRGWIPRAPELLMACGDTDIHSYVEGFPLSAICPGGMRLDPALVASLAGLFADLVKVPRGTLPPLPSAWPCDGDSTGFLRRLAVLAEEQVRQPNWAEFGGLFGSLGVPEDVLRRYADRLPTLSPRPYALLHTDLHRDNVIVPFVAEPPLICVDWELASYGDPLHDLATHLVRMRYPADQWNEVTTAWRRAVAHECPAAVVAMEQELRHYVDFERAQSVFPDTMRAARGLGTAAEPKGLRAAARNIRDALERAKGPLALGELPGAAAVEEILHRWHSARFASRKAPARPAPPFVRHGVYENAERVRFPDAAVEEALAAEEVAGPEHVFKGTGHLNTVVRVREPVHATVIVRRRLDGAGFEDMGRLDESEVLRALEIFCKRVRAPRLLAVGSTGPGDDFVVHSYVGRPDRLGAPRHPEDGLMPGEADELVNQLCDLTLVPVARFGGEPRPEGFYVWLCARLADLVARLPKETRQLARVLGLPDAHRLRDILARHQVSERRPVLLHGDLNPWNLVIDGDGGLTLIDWELAMVGDPLYDLVRHLHLTPCKSWIRHRMYQRWAGQLGDEYTKGWTEDINVYRWIEVVRSAYVDLHRLTAVAGMEAPNVRRSLATYQRTIMTATSALGLRGCQMTNLHLAKALSGAGDAGEWK</sequence>
<gene>
    <name evidence="2" type="ORF">OG515_18370</name>
</gene>
<feature type="domain" description="Aminoglycoside phosphotransferase" evidence="1">
    <location>
        <begin position="387"/>
        <end position="603"/>
    </location>
</feature>
<dbReference type="InterPro" id="IPR052077">
    <property type="entry name" value="CcrZ_PhaseVar_Mediator"/>
</dbReference>
<accession>A0ABZ1XKX1</accession>
<dbReference type="SUPFAM" id="SSF56112">
    <property type="entry name" value="Protein kinase-like (PK-like)"/>
    <property type="match status" value="2"/>
</dbReference>
<dbReference type="Pfam" id="PF01636">
    <property type="entry name" value="APH"/>
    <property type="match status" value="2"/>
</dbReference>
<dbReference type="EMBL" id="CP109019">
    <property type="protein sequence ID" value="WUT84017.1"/>
    <property type="molecule type" value="Genomic_DNA"/>
</dbReference>
<dbReference type="PANTHER" id="PTHR40086">
    <property type="entry name" value="PHOSPHOTRANSFERASE YTMP-RELATED"/>
    <property type="match status" value="1"/>
</dbReference>
<evidence type="ECO:0000313" key="2">
    <source>
        <dbReference type="EMBL" id="WUT84017.1"/>
    </source>
</evidence>
<dbReference type="InterPro" id="IPR011009">
    <property type="entry name" value="Kinase-like_dom_sf"/>
</dbReference>
<dbReference type="RefSeq" id="WP_329400088.1">
    <property type="nucleotide sequence ID" value="NZ_CP109019.1"/>
</dbReference>
<dbReference type="Proteomes" id="UP001432060">
    <property type="component" value="Chromosome"/>
</dbReference>
<evidence type="ECO:0000259" key="1">
    <source>
        <dbReference type="Pfam" id="PF01636"/>
    </source>
</evidence>
<feature type="domain" description="Aminoglycoside phosphotransferase" evidence="1">
    <location>
        <begin position="76"/>
        <end position="246"/>
    </location>
</feature>
<proteinExistence type="predicted"/>
<protein>
    <submittedName>
        <fullName evidence="2">Phosphotransferase</fullName>
    </submittedName>
</protein>